<reference evidence="2" key="1">
    <citation type="journal article" date="2019" name="Int. J. Syst. Evol. Microbiol.">
        <title>The Global Catalogue of Microorganisms (GCM) 10K type strain sequencing project: providing services to taxonomists for standard genome sequencing and annotation.</title>
        <authorList>
            <consortium name="The Broad Institute Genomics Platform"/>
            <consortium name="The Broad Institute Genome Sequencing Center for Infectious Disease"/>
            <person name="Wu L."/>
            <person name="Ma J."/>
        </authorList>
    </citation>
    <scope>NUCLEOTIDE SEQUENCE [LARGE SCALE GENOMIC DNA]</scope>
    <source>
        <strain evidence="2">JCM 16956</strain>
    </source>
</reference>
<comment type="caution">
    <text evidence="1">The sequence shown here is derived from an EMBL/GenBank/DDBJ whole genome shotgun (WGS) entry which is preliminary data.</text>
</comment>
<accession>A0ABP7MJZ1</accession>
<evidence type="ECO:0000313" key="2">
    <source>
        <dbReference type="Proteomes" id="UP001501000"/>
    </source>
</evidence>
<name>A0ABP7MJZ1_9ACTN</name>
<organism evidence="1 2">
    <name type="scientific">Streptomyces gulbargensis</name>
    <dbReference type="NCBI Taxonomy" id="364901"/>
    <lineage>
        <taxon>Bacteria</taxon>
        <taxon>Bacillati</taxon>
        <taxon>Actinomycetota</taxon>
        <taxon>Actinomycetes</taxon>
        <taxon>Kitasatosporales</taxon>
        <taxon>Streptomycetaceae</taxon>
        <taxon>Streptomyces</taxon>
    </lineage>
</organism>
<dbReference type="EMBL" id="BAABAJ010000009">
    <property type="protein sequence ID" value="GAA3922577.1"/>
    <property type="molecule type" value="Genomic_DNA"/>
</dbReference>
<dbReference type="Proteomes" id="UP001501000">
    <property type="component" value="Unassembled WGS sequence"/>
</dbReference>
<evidence type="ECO:0000313" key="1">
    <source>
        <dbReference type="EMBL" id="GAA3922577.1"/>
    </source>
</evidence>
<proteinExistence type="predicted"/>
<keyword evidence="2" id="KW-1185">Reference proteome</keyword>
<protein>
    <submittedName>
        <fullName evidence="1">Uncharacterized protein</fullName>
    </submittedName>
</protein>
<sequence length="61" mass="6694">MLGQGPALVRELLEAYVQGLDVEEADLVGGRGVQLGAPGEVWWEDQGSVTVFETWTRRPQP</sequence>
<gene>
    <name evidence="1" type="ORF">GCM10022244_35240</name>
</gene>